<keyword evidence="3" id="KW-0547">Nucleotide-binding</keyword>
<dbReference type="Gene3D" id="3.40.50.12780">
    <property type="entry name" value="N-terminal domain of ligase-like"/>
    <property type="match status" value="1"/>
</dbReference>
<dbReference type="GO" id="GO:0005524">
    <property type="term" value="F:ATP binding"/>
    <property type="evidence" value="ECO:0007669"/>
    <property type="project" value="UniProtKB-KW"/>
</dbReference>
<evidence type="ECO:0000256" key="4">
    <source>
        <dbReference type="ARBA" id="ARBA00022840"/>
    </source>
</evidence>
<dbReference type="EMBL" id="CP011034">
    <property type="protein sequence ID" value="ALS32304.1"/>
    <property type="molecule type" value="Genomic_DNA"/>
</dbReference>
<dbReference type="InterPro" id="IPR042099">
    <property type="entry name" value="ANL_N_sf"/>
</dbReference>
<dbReference type="NCBIfam" id="NF006134">
    <property type="entry name" value="PRK08279.1"/>
    <property type="match status" value="1"/>
</dbReference>
<gene>
    <name evidence="6" type="ORF">PTRA_a1029</name>
</gene>
<evidence type="ECO:0000259" key="5">
    <source>
        <dbReference type="Pfam" id="PF00501"/>
    </source>
</evidence>
<dbReference type="GO" id="GO:0044539">
    <property type="term" value="P:long-chain fatty acid import into cell"/>
    <property type="evidence" value="ECO:0007669"/>
    <property type="project" value="TreeGrafter"/>
</dbReference>
<dbReference type="Proteomes" id="UP000065261">
    <property type="component" value="Chromosome I"/>
</dbReference>
<dbReference type="PANTHER" id="PTHR43107:SF15">
    <property type="entry name" value="FATTY ACID TRANSPORT PROTEIN 3, ISOFORM A"/>
    <property type="match status" value="1"/>
</dbReference>
<dbReference type="Pfam" id="PF00501">
    <property type="entry name" value="AMP-binding"/>
    <property type="match status" value="1"/>
</dbReference>
<dbReference type="GO" id="GO:0005886">
    <property type="term" value="C:plasma membrane"/>
    <property type="evidence" value="ECO:0007669"/>
    <property type="project" value="TreeGrafter"/>
</dbReference>
<evidence type="ECO:0000256" key="3">
    <source>
        <dbReference type="ARBA" id="ARBA00022741"/>
    </source>
</evidence>
<protein>
    <submittedName>
        <fullName evidence="6">Fatty-acyl-CoA synthase</fullName>
    </submittedName>
</protein>
<dbReference type="OrthoDB" id="9803968at2"/>
<evidence type="ECO:0000313" key="6">
    <source>
        <dbReference type="EMBL" id="ALS32304.1"/>
    </source>
</evidence>
<dbReference type="InterPro" id="IPR000873">
    <property type="entry name" value="AMP-dep_synth/lig_dom"/>
</dbReference>
<dbReference type="GO" id="GO:0004467">
    <property type="term" value="F:long-chain fatty acid-CoA ligase activity"/>
    <property type="evidence" value="ECO:0007669"/>
    <property type="project" value="TreeGrafter"/>
</dbReference>
<dbReference type="PANTHER" id="PTHR43107">
    <property type="entry name" value="LONG-CHAIN FATTY ACID TRANSPORT PROTEIN"/>
    <property type="match status" value="1"/>
</dbReference>
<dbReference type="PATRIC" id="fig|1315283.4.peg.900"/>
<dbReference type="SUPFAM" id="SSF56801">
    <property type="entry name" value="Acetyl-CoA synthetase-like"/>
    <property type="match status" value="1"/>
</dbReference>
<dbReference type="Gene3D" id="3.30.300.30">
    <property type="match status" value="1"/>
</dbReference>
<evidence type="ECO:0000256" key="2">
    <source>
        <dbReference type="ARBA" id="ARBA00022598"/>
    </source>
</evidence>
<keyword evidence="4" id="KW-0067">ATP-binding</keyword>
<dbReference type="KEGG" id="ptn:PTRA_a1029"/>
<name>A0A0U2VCG0_9GAMM</name>
<dbReference type="InterPro" id="IPR045851">
    <property type="entry name" value="AMP-bd_C_sf"/>
</dbReference>
<dbReference type="PROSITE" id="PS00455">
    <property type="entry name" value="AMP_BINDING"/>
    <property type="match status" value="1"/>
</dbReference>
<proteinExistence type="inferred from homology"/>
<reference evidence="6 7" key="1">
    <citation type="submission" date="2015-03" db="EMBL/GenBank/DDBJ databases">
        <authorList>
            <person name="Murphy D."/>
        </authorList>
    </citation>
    <scope>NUCLEOTIDE SEQUENCE [LARGE SCALE GENOMIC DNA]</scope>
    <source>
        <strain evidence="6 7">KMM 520</strain>
    </source>
</reference>
<evidence type="ECO:0000256" key="1">
    <source>
        <dbReference type="ARBA" id="ARBA00006432"/>
    </source>
</evidence>
<sequence>MLDNNKIPYAGSLDNAPVSRAATQQKMDKRALAVRSVSPSQKYSIADRLEAQAAAQGDAPFLIYQGKSYSYSEVDAQASKFAKAIQARGLMEGDVCAIAIENRPEFFFAWFGLTKLGVVVAFINTQVQGSVLEHAINTTDANVVIVGEECVQRFIETPELANKSIWLVGDDEVVDKPVLPQWIDSSFDSDVAARSGTSCKQARGSTVGETPTLLIFTSGTTGLPKAAIYSHMRWLTSGDVMVETIDATPNDVFYCCLPLYHGAAATSVTSTALAAGSSIVVRRKFSVRQFWPDIQTHNITVCQYIGEICRYLLNYAEATGVKPKDHQLRCMLGAGLTETSWHRWLEYFGQMDVLEGWGSTEANTNLLNLDNYIGSCGRVPRWDRTNFRLVKFDTETETHVKDANGHYVLCQPGEVGEGLGMIINMPDFGGGRFEGYTSKQGTEQKILRDVFQQGDAYWRSGDLLRYDENGYFYFVDRIGDTYRWKSENVSSQEVATALAEYDGAELVNIYGVQVPENEGRAGMAAIVMQPGRQFDPHVFYALTIEKVPNYAAPQFVRVSKAADMTSTYKLRKVDLQKQGYDPVACNEPIYIRNDKLGCYQPYCENALQAVGFLPFCSNQEEK</sequence>
<organism evidence="6">
    <name type="scientific">Pseudoalteromonas translucida KMM 520</name>
    <dbReference type="NCBI Taxonomy" id="1315283"/>
    <lineage>
        <taxon>Bacteria</taxon>
        <taxon>Pseudomonadati</taxon>
        <taxon>Pseudomonadota</taxon>
        <taxon>Gammaproteobacteria</taxon>
        <taxon>Alteromonadales</taxon>
        <taxon>Pseudoalteromonadaceae</taxon>
        <taxon>Pseudoalteromonas</taxon>
    </lineage>
</organism>
<feature type="domain" description="AMP-dependent synthetase/ligase" evidence="5">
    <location>
        <begin position="49"/>
        <end position="417"/>
    </location>
</feature>
<accession>A0A0U2VCG0</accession>
<keyword evidence="2" id="KW-0436">Ligase</keyword>
<dbReference type="FunFam" id="3.30.300.30:FF:000020">
    <property type="entry name" value="Long-chain fatty acid transporter"/>
    <property type="match status" value="1"/>
</dbReference>
<dbReference type="AlphaFoldDB" id="A0A0U2VCG0"/>
<comment type="similarity">
    <text evidence="1">Belongs to the ATP-dependent AMP-binding enzyme family.</text>
</comment>
<dbReference type="RefSeq" id="WP_058372855.1">
    <property type="nucleotide sequence ID" value="NZ_CP011034.1"/>
</dbReference>
<evidence type="ECO:0000313" key="7">
    <source>
        <dbReference type="Proteomes" id="UP000065261"/>
    </source>
</evidence>
<dbReference type="InterPro" id="IPR020845">
    <property type="entry name" value="AMP-binding_CS"/>
</dbReference>
<dbReference type="GO" id="GO:0005324">
    <property type="term" value="F:long-chain fatty acid transmembrane transporter activity"/>
    <property type="evidence" value="ECO:0007669"/>
    <property type="project" value="TreeGrafter"/>
</dbReference>